<organism evidence="2 3">
    <name type="scientific">Huso huso</name>
    <name type="common">Beluga</name>
    <name type="synonym">Acipenser huso</name>
    <dbReference type="NCBI Taxonomy" id="61971"/>
    <lineage>
        <taxon>Eukaryota</taxon>
        <taxon>Metazoa</taxon>
        <taxon>Chordata</taxon>
        <taxon>Craniata</taxon>
        <taxon>Vertebrata</taxon>
        <taxon>Euteleostomi</taxon>
        <taxon>Actinopterygii</taxon>
        <taxon>Chondrostei</taxon>
        <taxon>Acipenseriformes</taxon>
        <taxon>Acipenseridae</taxon>
        <taxon>Huso</taxon>
    </lineage>
</organism>
<keyword evidence="1" id="KW-0732">Signal</keyword>
<comment type="caution">
    <text evidence="2">The sequence shown here is derived from an EMBL/GenBank/DDBJ whole genome shotgun (WGS) entry which is preliminary data.</text>
</comment>
<feature type="signal peptide" evidence="1">
    <location>
        <begin position="1"/>
        <end position="21"/>
    </location>
</feature>
<name>A0ABR0Z1D5_HUSHU</name>
<feature type="chain" id="PRO_5045672434" evidence="1">
    <location>
        <begin position="22"/>
        <end position="222"/>
    </location>
</feature>
<evidence type="ECO:0000313" key="3">
    <source>
        <dbReference type="Proteomes" id="UP001369086"/>
    </source>
</evidence>
<dbReference type="Proteomes" id="UP001369086">
    <property type="component" value="Unassembled WGS sequence"/>
</dbReference>
<dbReference type="EMBL" id="JAHFZB010000019">
    <property type="protein sequence ID" value="KAK6478459.1"/>
    <property type="molecule type" value="Genomic_DNA"/>
</dbReference>
<keyword evidence="3" id="KW-1185">Reference proteome</keyword>
<proteinExistence type="predicted"/>
<evidence type="ECO:0000256" key="1">
    <source>
        <dbReference type="SAM" id="SignalP"/>
    </source>
</evidence>
<reference evidence="2 3" key="1">
    <citation type="submission" date="2021-05" db="EMBL/GenBank/DDBJ databases">
        <authorList>
            <person name="Zahm M."/>
            <person name="Klopp C."/>
            <person name="Cabau C."/>
            <person name="Kuhl H."/>
            <person name="Suciu R."/>
            <person name="Ciorpac M."/>
            <person name="Holostenco D."/>
            <person name="Gessner J."/>
            <person name="Wuertz S."/>
            <person name="Hohne C."/>
            <person name="Stock M."/>
            <person name="Gislard M."/>
            <person name="Lluch J."/>
            <person name="Milhes M."/>
            <person name="Lampietro C."/>
            <person name="Lopez Roques C."/>
            <person name="Donnadieu C."/>
            <person name="Du K."/>
            <person name="Schartl M."/>
            <person name="Guiguen Y."/>
        </authorList>
    </citation>
    <scope>NUCLEOTIDE SEQUENCE [LARGE SCALE GENOMIC DNA]</scope>
    <source>
        <strain evidence="2">Hh-F2</strain>
        <tissue evidence="2">Blood</tissue>
    </source>
</reference>
<sequence>MATCIHFFIIVLCAIFSVTDNIEDLNLYFLELDDCLEQVQQALDTNDFNTFDHPHRLLEEHVRILSTLASVLDSCEGSSLFDENRLFDAVRTVYGEVDQRLAPRSQFEFLFNSPLESTRGRPRYCITKDQLQQLRATGMPWCSIAACLCISERTLFRRRQQYGMTGENYANISNSELDNIIRESLRETPNAGGNYVQGTLIQITTLFHGDLCTMDALMVTVE</sequence>
<evidence type="ECO:0000313" key="2">
    <source>
        <dbReference type="EMBL" id="KAK6478459.1"/>
    </source>
</evidence>
<accession>A0ABR0Z1D5</accession>
<protein>
    <submittedName>
        <fullName evidence="2">Uncharacterized protein</fullName>
    </submittedName>
</protein>
<gene>
    <name evidence="2" type="ORF">HHUSO_G20777</name>
</gene>